<organism evidence="5">
    <name type="scientific">Guillardia theta (strain CCMP2712)</name>
    <name type="common">Cryptophyte</name>
    <dbReference type="NCBI Taxonomy" id="905079"/>
    <lineage>
        <taxon>Eukaryota</taxon>
        <taxon>Cryptophyceae</taxon>
        <taxon>Pyrenomonadales</taxon>
        <taxon>Geminigeraceae</taxon>
        <taxon>Guillardia</taxon>
    </lineage>
</organism>
<dbReference type="HOGENOM" id="CLU_1392530_0_0_1"/>
<accession>L1JFQ0</accession>
<dbReference type="KEGG" id="gtt:GUITHDRAFT_106786"/>
<evidence type="ECO:0000256" key="3">
    <source>
        <dbReference type="SAM" id="MobiDB-lite"/>
    </source>
</evidence>
<keyword evidence="2" id="KW-0862">Zinc</keyword>
<dbReference type="GO" id="GO:0046872">
    <property type="term" value="F:metal ion binding"/>
    <property type="evidence" value="ECO:0007669"/>
    <property type="project" value="UniProtKB-KW"/>
</dbReference>
<feature type="region of interest" description="Disordered" evidence="3">
    <location>
        <begin position="172"/>
        <end position="196"/>
    </location>
</feature>
<dbReference type="PROSITE" id="PS51793">
    <property type="entry name" value="MIS18"/>
    <property type="match status" value="1"/>
</dbReference>
<dbReference type="Pfam" id="PF03226">
    <property type="entry name" value="Yippee-Mis18"/>
    <property type="match status" value="1"/>
</dbReference>
<evidence type="ECO:0000313" key="7">
    <source>
        <dbReference type="Proteomes" id="UP000011087"/>
    </source>
</evidence>
<evidence type="ECO:0000256" key="1">
    <source>
        <dbReference type="ARBA" id="ARBA00022723"/>
    </source>
</evidence>
<feature type="domain" description="Mis18" evidence="4">
    <location>
        <begin position="15"/>
        <end position="101"/>
    </location>
</feature>
<dbReference type="InterPro" id="IPR034752">
    <property type="entry name" value="Mis18"/>
</dbReference>
<keyword evidence="7" id="KW-1185">Reference proteome</keyword>
<dbReference type="InterPro" id="IPR004910">
    <property type="entry name" value="Yippee/Mis18/Cereblon"/>
</dbReference>
<proteinExistence type="predicted"/>
<dbReference type="PaxDb" id="55529-EKX47338"/>
<dbReference type="OrthoDB" id="74210at2759"/>
<reference evidence="7" key="2">
    <citation type="submission" date="2012-11" db="EMBL/GenBank/DDBJ databases">
        <authorList>
            <person name="Kuo A."/>
            <person name="Curtis B.A."/>
            <person name="Tanifuji G."/>
            <person name="Burki F."/>
            <person name="Gruber A."/>
            <person name="Irimia M."/>
            <person name="Maruyama S."/>
            <person name="Arias M.C."/>
            <person name="Ball S.G."/>
            <person name="Gile G.H."/>
            <person name="Hirakawa Y."/>
            <person name="Hopkins J.F."/>
            <person name="Rensing S.A."/>
            <person name="Schmutz J."/>
            <person name="Symeonidi A."/>
            <person name="Elias M."/>
            <person name="Eveleigh R.J."/>
            <person name="Herman E.K."/>
            <person name="Klute M.J."/>
            <person name="Nakayama T."/>
            <person name="Obornik M."/>
            <person name="Reyes-Prieto A."/>
            <person name="Armbrust E.V."/>
            <person name="Aves S.J."/>
            <person name="Beiko R.G."/>
            <person name="Coutinho P."/>
            <person name="Dacks J.B."/>
            <person name="Durnford D.G."/>
            <person name="Fast N.M."/>
            <person name="Green B.R."/>
            <person name="Grisdale C."/>
            <person name="Hempe F."/>
            <person name="Henrissat B."/>
            <person name="Hoppner M.P."/>
            <person name="Ishida K.-I."/>
            <person name="Kim E."/>
            <person name="Koreny L."/>
            <person name="Kroth P.G."/>
            <person name="Liu Y."/>
            <person name="Malik S.-B."/>
            <person name="Maier U.G."/>
            <person name="McRose D."/>
            <person name="Mock T."/>
            <person name="Neilson J.A."/>
            <person name="Onodera N.T."/>
            <person name="Poole A.M."/>
            <person name="Pritham E.J."/>
            <person name="Richards T.A."/>
            <person name="Rocap G."/>
            <person name="Roy S.W."/>
            <person name="Sarai C."/>
            <person name="Schaack S."/>
            <person name="Shirato S."/>
            <person name="Slamovits C.H."/>
            <person name="Spencer D.F."/>
            <person name="Suzuki S."/>
            <person name="Worden A.Z."/>
            <person name="Zauner S."/>
            <person name="Barry K."/>
            <person name="Bell C."/>
            <person name="Bharti A.K."/>
            <person name="Crow J.A."/>
            <person name="Grimwood J."/>
            <person name="Kramer R."/>
            <person name="Lindquist E."/>
            <person name="Lucas S."/>
            <person name="Salamov A."/>
            <person name="McFadden G.I."/>
            <person name="Lane C.E."/>
            <person name="Keeling P.J."/>
            <person name="Gray M.W."/>
            <person name="Grigoriev I.V."/>
            <person name="Archibald J.M."/>
        </authorList>
    </citation>
    <scope>NUCLEOTIDE SEQUENCE</scope>
    <source>
        <strain evidence="7">CCMP2712</strain>
    </source>
</reference>
<dbReference type="AlphaFoldDB" id="L1JFQ0"/>
<dbReference type="RefSeq" id="XP_005834318.1">
    <property type="nucleotide sequence ID" value="XM_005834261.1"/>
</dbReference>
<dbReference type="EMBL" id="JH992990">
    <property type="protein sequence ID" value="EKX47338.1"/>
    <property type="molecule type" value="Genomic_DNA"/>
</dbReference>
<dbReference type="EnsemblProtists" id="EKX47338">
    <property type="protein sequence ID" value="EKX47338"/>
    <property type="gene ID" value="GUITHDRAFT_106786"/>
</dbReference>
<evidence type="ECO:0000313" key="6">
    <source>
        <dbReference type="EnsemblProtists" id="EKX47338"/>
    </source>
</evidence>
<gene>
    <name evidence="5" type="ORF">GUITHDRAFT_106786</name>
</gene>
<reference evidence="6" key="3">
    <citation type="submission" date="2016-03" db="UniProtKB">
        <authorList>
            <consortium name="EnsemblProtists"/>
        </authorList>
    </citation>
    <scope>IDENTIFICATION</scope>
</reference>
<evidence type="ECO:0000259" key="4">
    <source>
        <dbReference type="PROSITE" id="PS51793"/>
    </source>
</evidence>
<protein>
    <recommendedName>
        <fullName evidence="4">Mis18 domain-containing protein</fullName>
    </recommendedName>
</protein>
<reference evidence="5 7" key="1">
    <citation type="journal article" date="2012" name="Nature">
        <title>Algal genomes reveal evolutionary mosaicism and the fate of nucleomorphs.</title>
        <authorList>
            <consortium name="DOE Joint Genome Institute"/>
            <person name="Curtis B.A."/>
            <person name="Tanifuji G."/>
            <person name="Burki F."/>
            <person name="Gruber A."/>
            <person name="Irimia M."/>
            <person name="Maruyama S."/>
            <person name="Arias M.C."/>
            <person name="Ball S.G."/>
            <person name="Gile G.H."/>
            <person name="Hirakawa Y."/>
            <person name="Hopkins J.F."/>
            <person name="Kuo A."/>
            <person name="Rensing S.A."/>
            <person name="Schmutz J."/>
            <person name="Symeonidi A."/>
            <person name="Elias M."/>
            <person name="Eveleigh R.J."/>
            <person name="Herman E.K."/>
            <person name="Klute M.J."/>
            <person name="Nakayama T."/>
            <person name="Obornik M."/>
            <person name="Reyes-Prieto A."/>
            <person name="Armbrust E.V."/>
            <person name="Aves S.J."/>
            <person name="Beiko R.G."/>
            <person name="Coutinho P."/>
            <person name="Dacks J.B."/>
            <person name="Durnford D.G."/>
            <person name="Fast N.M."/>
            <person name="Green B.R."/>
            <person name="Grisdale C.J."/>
            <person name="Hempel F."/>
            <person name="Henrissat B."/>
            <person name="Hoppner M.P."/>
            <person name="Ishida K."/>
            <person name="Kim E."/>
            <person name="Koreny L."/>
            <person name="Kroth P.G."/>
            <person name="Liu Y."/>
            <person name="Malik S.B."/>
            <person name="Maier U.G."/>
            <person name="McRose D."/>
            <person name="Mock T."/>
            <person name="Neilson J.A."/>
            <person name="Onodera N.T."/>
            <person name="Poole A.M."/>
            <person name="Pritham E.J."/>
            <person name="Richards T.A."/>
            <person name="Rocap G."/>
            <person name="Roy S.W."/>
            <person name="Sarai C."/>
            <person name="Schaack S."/>
            <person name="Shirato S."/>
            <person name="Slamovits C.H."/>
            <person name="Spencer D.F."/>
            <person name="Suzuki S."/>
            <person name="Worden A.Z."/>
            <person name="Zauner S."/>
            <person name="Barry K."/>
            <person name="Bell C."/>
            <person name="Bharti A.K."/>
            <person name="Crow J.A."/>
            <person name="Grimwood J."/>
            <person name="Kramer R."/>
            <person name="Lindquist E."/>
            <person name="Lucas S."/>
            <person name="Salamov A."/>
            <person name="McFadden G.I."/>
            <person name="Lane C.E."/>
            <person name="Keeling P.J."/>
            <person name="Gray M.W."/>
            <person name="Grigoriev I.V."/>
            <person name="Archibald J.M."/>
        </authorList>
    </citation>
    <scope>NUCLEOTIDE SEQUENCE</scope>
    <source>
        <strain evidence="5 7">CCMP2712</strain>
    </source>
</reference>
<keyword evidence="1" id="KW-0479">Metal-binding</keyword>
<evidence type="ECO:0000256" key="2">
    <source>
        <dbReference type="ARBA" id="ARBA00022833"/>
    </source>
</evidence>
<dbReference type="Proteomes" id="UP000011087">
    <property type="component" value="Unassembled WGS sequence"/>
</dbReference>
<dbReference type="GeneID" id="17303951"/>
<sequence length="196" mass="21543">MRGSGMAVQEDVRGPLVFQCRECLTIIGDSFSMVSAVESLDAIILSVAVQCTTGRRTSDGHGSIYQEVRCTCGNLIGRCFFKHPHSEQYDIFYELGSGNDNPLVPPLGDVTTSNNSNQAIERILETIQADIAKVLECHLDLCAGIVRPYNQMKAMTLLFDERLSSVEAVCKPVGSKGSSKQGEDTEVQENPKKRRR</sequence>
<evidence type="ECO:0000313" key="5">
    <source>
        <dbReference type="EMBL" id="EKX47338.1"/>
    </source>
</evidence>
<name>L1JFQ0_GUITC</name>